<dbReference type="Proteomes" id="UP000237640">
    <property type="component" value="Unassembled WGS sequence"/>
</dbReference>
<dbReference type="GO" id="GO:0008236">
    <property type="term" value="F:serine-type peptidase activity"/>
    <property type="evidence" value="ECO:0007669"/>
    <property type="project" value="UniProtKB-KW"/>
</dbReference>
<reference evidence="10 11" key="1">
    <citation type="submission" date="2018-03" db="EMBL/GenBank/DDBJ databases">
        <title>Genomic Encyclopedia of Archaeal and Bacterial Type Strains, Phase II (KMG-II): from individual species to whole genera.</title>
        <authorList>
            <person name="Goeker M."/>
        </authorList>
    </citation>
    <scope>NUCLEOTIDE SEQUENCE [LARGE SCALE GENOMIC DNA]</scope>
    <source>
        <strain evidence="10 11">DSM 25027</strain>
    </source>
</reference>
<keyword evidence="11" id="KW-1185">Reference proteome</keyword>
<evidence type="ECO:0000256" key="2">
    <source>
        <dbReference type="ARBA" id="ARBA00008683"/>
    </source>
</evidence>
<evidence type="ECO:0000256" key="7">
    <source>
        <dbReference type="PIRSR" id="PIRSR001217-1"/>
    </source>
</evidence>
<accession>A0A2T0MJL6</accession>
<feature type="domain" description="Peptidase S49" evidence="9">
    <location>
        <begin position="137"/>
        <end position="271"/>
    </location>
</feature>
<evidence type="ECO:0000256" key="3">
    <source>
        <dbReference type="ARBA" id="ARBA00022670"/>
    </source>
</evidence>
<keyword evidence="4" id="KW-0378">Hydrolase</keyword>
<dbReference type="Gene3D" id="3.90.226.10">
    <property type="entry name" value="2-enoyl-CoA Hydratase, Chain A, domain 1"/>
    <property type="match status" value="3"/>
</dbReference>
<keyword evidence="8" id="KW-0812">Transmembrane</keyword>
<dbReference type="GO" id="GO:0016020">
    <property type="term" value="C:membrane"/>
    <property type="evidence" value="ECO:0007669"/>
    <property type="project" value="UniProtKB-SubCell"/>
</dbReference>
<organism evidence="10 11">
    <name type="scientific">Flagellimonas meridianipacifica</name>
    <dbReference type="NCBI Taxonomy" id="1080225"/>
    <lineage>
        <taxon>Bacteria</taxon>
        <taxon>Pseudomonadati</taxon>
        <taxon>Bacteroidota</taxon>
        <taxon>Flavobacteriia</taxon>
        <taxon>Flavobacteriales</taxon>
        <taxon>Flavobacteriaceae</taxon>
        <taxon>Flagellimonas</taxon>
    </lineage>
</organism>
<keyword evidence="5" id="KW-0720">Serine protease</keyword>
<dbReference type="InterPro" id="IPR029045">
    <property type="entry name" value="ClpP/crotonase-like_dom_sf"/>
</dbReference>
<keyword evidence="6 8" id="KW-0472">Membrane</keyword>
<evidence type="ECO:0000313" key="11">
    <source>
        <dbReference type="Proteomes" id="UP000237640"/>
    </source>
</evidence>
<dbReference type="GO" id="GO:0006465">
    <property type="term" value="P:signal peptide processing"/>
    <property type="evidence" value="ECO:0007669"/>
    <property type="project" value="InterPro"/>
</dbReference>
<feature type="transmembrane region" description="Helical" evidence="8">
    <location>
        <begin position="7"/>
        <end position="32"/>
    </location>
</feature>
<keyword evidence="8" id="KW-1133">Transmembrane helix</keyword>
<dbReference type="NCBIfam" id="TIGR00706">
    <property type="entry name" value="SppA_dom"/>
    <property type="match status" value="1"/>
</dbReference>
<evidence type="ECO:0000256" key="4">
    <source>
        <dbReference type="ARBA" id="ARBA00022801"/>
    </source>
</evidence>
<dbReference type="PANTHER" id="PTHR33209">
    <property type="entry name" value="PROTEASE 4"/>
    <property type="match status" value="1"/>
</dbReference>
<feature type="active site" description="Nucleophile" evidence="7">
    <location>
        <position position="383"/>
    </location>
</feature>
<comment type="subcellular location">
    <subcellularLocation>
        <location evidence="1">Membrane</location>
    </subcellularLocation>
</comment>
<evidence type="ECO:0000256" key="5">
    <source>
        <dbReference type="ARBA" id="ARBA00022825"/>
    </source>
</evidence>
<dbReference type="CDD" id="cd07023">
    <property type="entry name" value="S49_Sppa_N_C"/>
    <property type="match status" value="1"/>
</dbReference>
<comment type="similarity">
    <text evidence="2">Belongs to the peptidase S49 family.</text>
</comment>
<dbReference type="InterPro" id="IPR002142">
    <property type="entry name" value="Peptidase_S49"/>
</dbReference>
<proteinExistence type="inferred from homology"/>
<dbReference type="EMBL" id="PVYX01000001">
    <property type="protein sequence ID" value="PRX57771.1"/>
    <property type="molecule type" value="Genomic_DNA"/>
</dbReference>
<evidence type="ECO:0000256" key="6">
    <source>
        <dbReference type="ARBA" id="ARBA00023136"/>
    </source>
</evidence>
<dbReference type="OrthoDB" id="9764363at2"/>
<comment type="caution">
    <text evidence="10">The sequence shown here is derived from an EMBL/GenBank/DDBJ whole genome shotgun (WGS) entry which is preliminary data.</text>
</comment>
<gene>
    <name evidence="10" type="ORF">CLV81_1783</name>
</gene>
<feature type="domain" description="Peptidase S49" evidence="9">
    <location>
        <begin position="367"/>
        <end position="517"/>
    </location>
</feature>
<keyword evidence="3 10" id="KW-0645">Protease</keyword>
<protein>
    <submittedName>
        <fullName evidence="10">Protease-4</fullName>
    </submittedName>
</protein>
<dbReference type="PIRSF" id="PIRSF001217">
    <property type="entry name" value="Protease_4_SppA"/>
    <property type="match status" value="1"/>
</dbReference>
<dbReference type="SUPFAM" id="SSF52096">
    <property type="entry name" value="ClpP/crotonase"/>
    <property type="match status" value="2"/>
</dbReference>
<dbReference type="RefSeq" id="WP_106144639.1">
    <property type="nucleotide sequence ID" value="NZ_PVYX01000001.1"/>
</dbReference>
<dbReference type="InterPro" id="IPR004634">
    <property type="entry name" value="Pept_S49_pIV"/>
</dbReference>
<dbReference type="InterPro" id="IPR047217">
    <property type="entry name" value="S49_SppA_67K_type_N"/>
</dbReference>
<evidence type="ECO:0000256" key="1">
    <source>
        <dbReference type="ARBA" id="ARBA00004370"/>
    </source>
</evidence>
<dbReference type="CDD" id="cd07018">
    <property type="entry name" value="S49_SppA_67K_type"/>
    <property type="match status" value="1"/>
</dbReference>
<feature type="active site" description="Proton donor/acceptor" evidence="7">
    <location>
        <position position="188"/>
    </location>
</feature>
<evidence type="ECO:0000259" key="9">
    <source>
        <dbReference type="Pfam" id="PF01343"/>
    </source>
</evidence>
<dbReference type="NCBIfam" id="TIGR00705">
    <property type="entry name" value="SppA_67K"/>
    <property type="match status" value="1"/>
</dbReference>
<dbReference type="InterPro" id="IPR047272">
    <property type="entry name" value="S49_SppA_C"/>
</dbReference>
<dbReference type="InterPro" id="IPR004635">
    <property type="entry name" value="Pept_S49_SppA"/>
</dbReference>
<dbReference type="PANTHER" id="PTHR33209:SF1">
    <property type="entry name" value="PEPTIDASE S49 DOMAIN-CONTAINING PROTEIN"/>
    <property type="match status" value="1"/>
</dbReference>
<evidence type="ECO:0000313" key="10">
    <source>
        <dbReference type="EMBL" id="PRX57771.1"/>
    </source>
</evidence>
<name>A0A2T0MJL6_9FLAO</name>
<evidence type="ECO:0000256" key="8">
    <source>
        <dbReference type="SAM" id="Phobius"/>
    </source>
</evidence>
<sequence>MKFLRNLLASILGTLLAFGILFVMFFIFTLLIGGSDNGVVVRKNSVLELGFTKPIKDYVGRDEADPFGGLWEEGVGLDVILHAIEEASKDDNIKGISLTTSFLQAGLAQTQEIRKALLDFKLSGKFIFAHSDFFTQKDYYLASVANKVYLNPVGAMDFKGLASEVLYYKDLQEKSGVKMEVIRHGKYKSAVEPYLSNNMSEENRTQIRELISSIWNTMINDISNSRSINQINLNTIADTLGARTPEHALASGLVDDLLFHDEYEEVLKIELGLEEDDKPNYVNFFDYMDKVRNRNLKSGQDKIAVIYAQGEIFYGEGDKEFIGQGLINKSLERAVKDDNVKAIVLRIDSPGGSALVSDIIWRQVEVSKKSKPVVVSFGNVAASGGYYIGVGGDKIFAEPTTITGSIGVFGTIPNINELADKVGINAEQVGTNQNSVDYSFFEPMTDGFRGVLREGIEDTYNTFLERVSAGRNMTVEEVDAVAQGRVWSGVEAQRLGLVDELGSLDDAIDAAAQMADLDYYGIRKYPRYKSGFEKFMEDFSNARAKIGSAIIEEEIGSEAYMILKDFKQFSEKKGIQAKMPFSLNIR</sequence>
<dbReference type="Pfam" id="PF01343">
    <property type="entry name" value="Peptidase_S49"/>
    <property type="match status" value="2"/>
</dbReference>
<dbReference type="AlphaFoldDB" id="A0A2T0MJL6"/>